<dbReference type="Proteomes" id="UP000332933">
    <property type="component" value="Unassembled WGS sequence"/>
</dbReference>
<protein>
    <submittedName>
        <fullName evidence="6">Aste57867_117 protein</fullName>
    </submittedName>
</protein>
<reference evidence="6 7" key="1">
    <citation type="submission" date="2019-03" db="EMBL/GenBank/DDBJ databases">
        <authorList>
            <person name="Gaulin E."/>
            <person name="Dumas B."/>
        </authorList>
    </citation>
    <scope>NUCLEOTIDE SEQUENCE [LARGE SCALE GENOMIC DNA]</scope>
    <source>
        <strain evidence="6">CBS 568.67</strain>
    </source>
</reference>
<dbReference type="InterPro" id="IPR036322">
    <property type="entry name" value="WD40_repeat_dom_sf"/>
</dbReference>
<evidence type="ECO:0000256" key="2">
    <source>
        <dbReference type="ARBA" id="ARBA00022737"/>
    </source>
</evidence>
<reference evidence="5" key="2">
    <citation type="submission" date="2019-06" db="EMBL/GenBank/DDBJ databases">
        <title>Genomics analysis of Aphanomyces spp. identifies a new class of oomycete effector associated with host adaptation.</title>
        <authorList>
            <person name="Gaulin E."/>
        </authorList>
    </citation>
    <scope>NUCLEOTIDE SEQUENCE</scope>
    <source>
        <strain evidence="5">CBS 578.67</strain>
    </source>
</reference>
<sequence length="620" mass="67161">MDNQKAAPSMELEHAIGFSGIPAGLHYHPNGIDYVYPAGGCIVIASLSDPHNQVFLRGHDANITCLTLSPTGRYLASGQAGSNADVLLWDYTSRQLLFRLSEHDFGINAVAFSHDEQLLVSVGTERDGRIFIWDVASGNIVTTQQKLQATVLAAAWGGFHRDVKRRDTTSYLFATGGTRMLQFWVLNPATGELAANKVEFGAPVVRDYTCLQFTPDRETMVAGTTSGDFAVVHVKTRRFLQSVTACTCGVTSLCALDGGVLVGGGDGSLIFFNHEYIDLAKQALVGPVSGLGPRMSSAGEVQVMAGTQSGFIYHVTLVQHSPSLSAKLICENHSDGVLAVAFAAEFSDRFATIARDCTIRIWDGSDYAVLVRAAVQNAGLPTCLAFSLDIVLTGWQDGCLRCHSSDTGHPLWSIDNAHTGGVTSLVLSNNQRFIVSGGMGGDVRVWDIRKRDMVSHLKEHSMAVTGLALYEDDVHLLSCSRDKSFLCWELRTERRIASHIQRMGGLNAIALSRNQSIVLTVGQEKRISFWDLRIESPVNVVTKAHADEATCLAVAHTMPYFATGGTDQLIKLWAFDTGTLLMDGIGHSGSVRALAFSPDDRQLVSVGDEGSIFVWNIYTD</sequence>
<feature type="domain" description="EML-like first beta-propeller" evidence="4">
    <location>
        <begin position="53"/>
        <end position="314"/>
    </location>
</feature>
<feature type="repeat" description="WD" evidence="3">
    <location>
        <begin position="415"/>
        <end position="456"/>
    </location>
</feature>
<dbReference type="SMART" id="SM00320">
    <property type="entry name" value="WD40"/>
    <property type="match status" value="10"/>
</dbReference>
<evidence type="ECO:0000313" key="7">
    <source>
        <dbReference type="Proteomes" id="UP000332933"/>
    </source>
</evidence>
<keyword evidence="1 3" id="KW-0853">WD repeat</keyword>
<feature type="repeat" description="WD" evidence="3">
    <location>
        <begin position="100"/>
        <end position="143"/>
    </location>
</feature>
<dbReference type="OrthoDB" id="10264376at2759"/>
<evidence type="ECO:0000313" key="6">
    <source>
        <dbReference type="EMBL" id="VFT77343.1"/>
    </source>
</evidence>
<accession>A0A485K4D9</accession>
<evidence type="ECO:0000259" key="4">
    <source>
        <dbReference type="Pfam" id="PF23409"/>
    </source>
</evidence>
<dbReference type="InterPro" id="IPR050630">
    <property type="entry name" value="WD_repeat_EMAP"/>
</dbReference>
<name>A0A485K4D9_9STRA</name>
<dbReference type="InterPro" id="IPR015943">
    <property type="entry name" value="WD40/YVTN_repeat-like_dom_sf"/>
</dbReference>
<dbReference type="SUPFAM" id="SSF50978">
    <property type="entry name" value="WD40 repeat-like"/>
    <property type="match status" value="2"/>
</dbReference>
<dbReference type="InterPro" id="IPR001680">
    <property type="entry name" value="WD40_rpt"/>
</dbReference>
<feature type="repeat" description="WD" evidence="3">
    <location>
        <begin position="542"/>
        <end position="583"/>
    </location>
</feature>
<dbReference type="EMBL" id="VJMH01000004">
    <property type="protein sequence ID" value="KAF0720692.1"/>
    <property type="molecule type" value="Genomic_DNA"/>
</dbReference>
<gene>
    <name evidence="6" type="primary">Aste57867_117</name>
    <name evidence="5" type="ORF">As57867_000117</name>
    <name evidence="6" type="ORF">ASTE57867_117</name>
</gene>
<keyword evidence="7" id="KW-1185">Reference proteome</keyword>
<dbReference type="Pfam" id="PF00400">
    <property type="entry name" value="WD40"/>
    <property type="match status" value="5"/>
</dbReference>
<dbReference type="InterPro" id="IPR019775">
    <property type="entry name" value="WD40_repeat_CS"/>
</dbReference>
<dbReference type="CDD" id="cd00200">
    <property type="entry name" value="WD40"/>
    <property type="match status" value="1"/>
</dbReference>
<dbReference type="PROSITE" id="PS50082">
    <property type="entry name" value="WD_REPEATS_2"/>
    <property type="match status" value="6"/>
</dbReference>
<dbReference type="PANTHER" id="PTHR13720">
    <property type="entry name" value="WD-40 REPEAT PROTEIN"/>
    <property type="match status" value="1"/>
</dbReference>
<evidence type="ECO:0000313" key="5">
    <source>
        <dbReference type="EMBL" id="KAF0720692.1"/>
    </source>
</evidence>
<dbReference type="Pfam" id="PF23409">
    <property type="entry name" value="Beta-prop_EML"/>
    <property type="match status" value="1"/>
</dbReference>
<keyword evidence="2" id="KW-0677">Repeat</keyword>
<dbReference type="InterPro" id="IPR055439">
    <property type="entry name" value="Beta-prop_EML_1st"/>
</dbReference>
<evidence type="ECO:0000256" key="1">
    <source>
        <dbReference type="ARBA" id="ARBA00022574"/>
    </source>
</evidence>
<dbReference type="PANTHER" id="PTHR13720:SF39">
    <property type="entry name" value="F-BOX DOMAIN-CONTAINING PROTEIN"/>
    <property type="match status" value="1"/>
</dbReference>
<dbReference type="Gene3D" id="2.130.10.10">
    <property type="entry name" value="YVTN repeat-like/Quinoprotein amine dehydrogenase"/>
    <property type="match status" value="3"/>
</dbReference>
<feature type="repeat" description="WD" evidence="3">
    <location>
        <begin position="457"/>
        <end position="498"/>
    </location>
</feature>
<dbReference type="PROSITE" id="PS00678">
    <property type="entry name" value="WD_REPEATS_1"/>
    <property type="match status" value="1"/>
</dbReference>
<dbReference type="GO" id="GO:0005929">
    <property type="term" value="C:cilium"/>
    <property type="evidence" value="ECO:0007669"/>
    <property type="project" value="UniProtKB-ARBA"/>
</dbReference>
<dbReference type="PROSITE" id="PS50294">
    <property type="entry name" value="WD_REPEATS_REGION"/>
    <property type="match status" value="4"/>
</dbReference>
<organism evidence="6 7">
    <name type="scientific">Aphanomyces stellatus</name>
    <dbReference type="NCBI Taxonomy" id="120398"/>
    <lineage>
        <taxon>Eukaryota</taxon>
        <taxon>Sar</taxon>
        <taxon>Stramenopiles</taxon>
        <taxon>Oomycota</taxon>
        <taxon>Saprolegniomycetes</taxon>
        <taxon>Saprolegniales</taxon>
        <taxon>Verrucalvaceae</taxon>
        <taxon>Aphanomyces</taxon>
    </lineage>
</organism>
<dbReference type="EMBL" id="CAADRA010000004">
    <property type="protein sequence ID" value="VFT77343.1"/>
    <property type="molecule type" value="Genomic_DNA"/>
</dbReference>
<evidence type="ECO:0000256" key="3">
    <source>
        <dbReference type="PROSITE-ProRule" id="PRU00221"/>
    </source>
</evidence>
<feature type="repeat" description="WD" evidence="3">
    <location>
        <begin position="330"/>
        <end position="363"/>
    </location>
</feature>
<proteinExistence type="predicted"/>
<feature type="repeat" description="WD" evidence="3">
    <location>
        <begin position="584"/>
        <end position="620"/>
    </location>
</feature>
<dbReference type="AlphaFoldDB" id="A0A485K4D9"/>